<feature type="transmembrane region" description="Helical" evidence="9">
    <location>
        <begin position="112"/>
        <end position="129"/>
    </location>
</feature>
<dbReference type="RefSeq" id="WP_063602360.1">
    <property type="nucleotide sequence ID" value="NZ_LITQ01000039.1"/>
</dbReference>
<dbReference type="PATRIC" id="fig|1705578.3.peg.2992"/>
<protein>
    <submittedName>
        <fullName evidence="10">Arginine/ornithine antiporter</fullName>
    </submittedName>
</protein>
<dbReference type="GO" id="GO:0005886">
    <property type="term" value="C:plasma membrane"/>
    <property type="evidence" value="ECO:0007669"/>
    <property type="project" value="UniProtKB-SubCell"/>
</dbReference>
<keyword evidence="4" id="KW-1003">Cell membrane</keyword>
<keyword evidence="13" id="KW-1185">Reference proteome</keyword>
<keyword evidence="8 9" id="KW-0472">Membrane</keyword>
<dbReference type="NCBIfam" id="TIGR00905">
    <property type="entry name" value="2A0302"/>
    <property type="match status" value="1"/>
</dbReference>
<accession>A0A168PI21</accession>
<feature type="transmembrane region" description="Helical" evidence="9">
    <location>
        <begin position="17"/>
        <end position="38"/>
    </location>
</feature>
<feature type="transmembrane region" description="Helical" evidence="9">
    <location>
        <begin position="285"/>
        <end position="312"/>
    </location>
</feature>
<feature type="transmembrane region" description="Helical" evidence="9">
    <location>
        <begin position="342"/>
        <end position="359"/>
    </location>
</feature>
<feature type="transmembrane region" description="Helical" evidence="9">
    <location>
        <begin position="160"/>
        <end position="185"/>
    </location>
</feature>
<dbReference type="InterPro" id="IPR004754">
    <property type="entry name" value="Amino_acid_antiprt"/>
</dbReference>
<dbReference type="Pfam" id="PF13520">
    <property type="entry name" value="AA_permease_2"/>
    <property type="match status" value="1"/>
</dbReference>
<proteinExistence type="inferred from homology"/>
<feature type="transmembrane region" description="Helical" evidence="9">
    <location>
        <begin position="50"/>
        <end position="69"/>
    </location>
</feature>
<feature type="transmembrane region" description="Helical" evidence="9">
    <location>
        <begin position="461"/>
        <end position="478"/>
    </location>
</feature>
<evidence type="ECO:0000256" key="9">
    <source>
        <dbReference type="SAM" id="Phobius"/>
    </source>
</evidence>
<dbReference type="Proteomes" id="UP000077384">
    <property type="component" value="Unassembled WGS sequence"/>
</dbReference>
<dbReference type="AlphaFoldDB" id="A0A168PI21"/>
<comment type="subcellular location">
    <subcellularLocation>
        <location evidence="1">Cell membrane</location>
        <topology evidence="1">Multi-pass membrane protein</topology>
    </subcellularLocation>
</comment>
<reference evidence="11 13" key="2">
    <citation type="journal article" date="2016" name="Front. Microbiol.">
        <title>Industrial Acetogenic Biocatalysts: A Comparative Metabolic and Genomic Analysis.</title>
        <authorList>
            <person name="Bengelsdorf F."/>
            <person name="Poehlein A."/>
            <person name="Sonja S."/>
            <person name="Erz C."/>
            <person name="Hummel T."/>
            <person name="Hoffmeister S."/>
            <person name="Daniel R."/>
            <person name="Durre P."/>
        </authorList>
    </citation>
    <scope>NUCLEOTIDE SEQUENCE [LARGE SCALE GENOMIC DNA]</scope>
    <source>
        <strain evidence="11 13">PTA-10522</strain>
    </source>
</reference>
<sequence length="484" mass="52115">MQSSIEGSVQNQGEGKLGLVPLIGLVIGSIIGGGAFSFPADMAKVASPGAIIIAWIITGVGMFTLGYVFQNLSQRKPDLDCGIYSYAKEGFGEYTGFNCAWGHWVSSMLGDVSYLVMLFCTIGYFFPVFGNGNNLPALIGESILIWGVNALILKGVKTAAWVNVLTTIGKLIPIFVFIIVSIIMFKVNIFNLDFWGNMSTNLGSVLTQVKGTMLITLWAFIGIESAVVFSKQAKVRKDISKATIVGLLGVLIIYVLVSLLALGTMKQAQLAGLKSPSMAYALEYMVGKSGAIVVNAGLIISLLGAFLGWTLICSELSYSAGKGKAFPKFFTEENANGAPKNALLVTNIVTQVFLIWAFFSKSSYQILYAIASSAVLVPYFFSALYALKLTITKETYTVGDNTRIRDMAISGLSVIYAVWLIYAAGLSYMLLLTILFSGGILVFYKARKEGNTIAFTNVEKSVVTILVILAVISVYMIVAGKIMI</sequence>
<evidence type="ECO:0000313" key="11">
    <source>
        <dbReference type="EMBL" id="OBR91334.1"/>
    </source>
</evidence>
<feature type="transmembrane region" description="Helical" evidence="9">
    <location>
        <begin position="408"/>
        <end position="441"/>
    </location>
</feature>
<dbReference type="PIRSF" id="PIRSF006060">
    <property type="entry name" value="AA_transporter"/>
    <property type="match status" value="1"/>
</dbReference>
<evidence type="ECO:0000313" key="13">
    <source>
        <dbReference type="Proteomes" id="UP000093694"/>
    </source>
</evidence>
<evidence type="ECO:0000313" key="10">
    <source>
        <dbReference type="EMBL" id="OAA87771.1"/>
    </source>
</evidence>
<dbReference type="Gene3D" id="1.20.1740.10">
    <property type="entry name" value="Amino acid/polyamine transporter I"/>
    <property type="match status" value="1"/>
</dbReference>
<gene>
    <name evidence="10" type="primary">arcD_1</name>
    <name evidence="11" type="synonym">arcD_2</name>
    <name evidence="11" type="ORF">CLCOS_35620</name>
    <name evidence="10" type="ORF">WX73_02718</name>
</gene>
<feature type="transmembrane region" description="Helical" evidence="9">
    <location>
        <begin position="205"/>
        <end position="230"/>
    </location>
</feature>
<name>A0A168PI21_9CLOT</name>
<evidence type="ECO:0000256" key="4">
    <source>
        <dbReference type="ARBA" id="ARBA00022475"/>
    </source>
</evidence>
<dbReference type="InterPro" id="IPR002293">
    <property type="entry name" value="AA/rel_permease1"/>
</dbReference>
<keyword evidence="7 9" id="KW-1133">Transmembrane helix</keyword>
<dbReference type="InterPro" id="IPR050367">
    <property type="entry name" value="APC_superfamily"/>
</dbReference>
<dbReference type="GO" id="GO:0006865">
    <property type="term" value="P:amino acid transport"/>
    <property type="evidence" value="ECO:0007669"/>
    <property type="project" value="UniProtKB-KW"/>
</dbReference>
<evidence type="ECO:0000256" key="5">
    <source>
        <dbReference type="ARBA" id="ARBA00022692"/>
    </source>
</evidence>
<dbReference type="EMBL" id="LITQ01000039">
    <property type="protein sequence ID" value="OAA87771.1"/>
    <property type="molecule type" value="Genomic_DNA"/>
</dbReference>
<evidence type="ECO:0000256" key="8">
    <source>
        <dbReference type="ARBA" id="ARBA00023136"/>
    </source>
</evidence>
<organism evidence="10 12">
    <name type="scientific">Clostridium coskatii</name>
    <dbReference type="NCBI Taxonomy" id="1705578"/>
    <lineage>
        <taxon>Bacteria</taxon>
        <taxon>Bacillati</taxon>
        <taxon>Bacillota</taxon>
        <taxon>Clostridia</taxon>
        <taxon>Eubacteriales</taxon>
        <taxon>Clostridiaceae</taxon>
        <taxon>Clostridium</taxon>
    </lineage>
</organism>
<keyword evidence="6" id="KW-0029">Amino-acid transport</keyword>
<feature type="transmembrane region" description="Helical" evidence="9">
    <location>
        <begin position="135"/>
        <end position="153"/>
    </location>
</feature>
<keyword evidence="5 9" id="KW-0812">Transmembrane</keyword>
<feature type="transmembrane region" description="Helical" evidence="9">
    <location>
        <begin position="365"/>
        <end position="387"/>
    </location>
</feature>
<evidence type="ECO:0000313" key="12">
    <source>
        <dbReference type="Proteomes" id="UP000077384"/>
    </source>
</evidence>
<dbReference type="PANTHER" id="PTHR42770:SF4">
    <property type="entry name" value="ARGININE_ORNITHINE ANTIPORTER-RELATED"/>
    <property type="match status" value="1"/>
</dbReference>
<feature type="transmembrane region" description="Helical" evidence="9">
    <location>
        <begin position="242"/>
        <end position="265"/>
    </location>
</feature>
<keyword evidence="3" id="KW-0813">Transport</keyword>
<evidence type="ECO:0000256" key="7">
    <source>
        <dbReference type="ARBA" id="ARBA00022989"/>
    </source>
</evidence>
<dbReference type="PANTHER" id="PTHR42770">
    <property type="entry name" value="AMINO ACID TRANSPORTER-RELATED"/>
    <property type="match status" value="1"/>
</dbReference>
<dbReference type="EMBL" id="LROR01000076">
    <property type="protein sequence ID" value="OBR91334.1"/>
    <property type="molecule type" value="Genomic_DNA"/>
</dbReference>
<evidence type="ECO:0000256" key="1">
    <source>
        <dbReference type="ARBA" id="ARBA00004651"/>
    </source>
</evidence>
<dbReference type="Proteomes" id="UP000093694">
    <property type="component" value="Unassembled WGS sequence"/>
</dbReference>
<evidence type="ECO:0000256" key="6">
    <source>
        <dbReference type="ARBA" id="ARBA00022970"/>
    </source>
</evidence>
<evidence type="ECO:0000256" key="3">
    <source>
        <dbReference type="ARBA" id="ARBA00022448"/>
    </source>
</evidence>
<dbReference type="GO" id="GO:0022857">
    <property type="term" value="F:transmembrane transporter activity"/>
    <property type="evidence" value="ECO:0007669"/>
    <property type="project" value="InterPro"/>
</dbReference>
<comment type="caution">
    <text evidence="10">The sequence shown here is derived from an EMBL/GenBank/DDBJ whole genome shotgun (WGS) entry which is preliminary data.</text>
</comment>
<reference evidence="10 12" key="1">
    <citation type="journal article" date="2015" name="Biotechnol. Bioeng.">
        <title>Genome sequence and phenotypic characterization of Caulobacter segnis.</title>
        <authorList>
            <person name="Patel S."/>
            <person name="Fletcher B."/>
            <person name="Scott D.C."/>
            <person name="Ely B."/>
        </authorList>
    </citation>
    <scope>NUCLEOTIDE SEQUENCE [LARGE SCALE GENOMIC DNA]</scope>
    <source>
        <strain evidence="10 12">PS02</strain>
    </source>
</reference>
<evidence type="ECO:0000256" key="2">
    <source>
        <dbReference type="ARBA" id="ARBA00008220"/>
    </source>
</evidence>
<comment type="similarity">
    <text evidence="2">Belongs to the amino acid-polyamine-organocation (APC) superfamily. Basic amino acid/polyamine antiporter (APA) (TC 2.A.3.2) family.</text>
</comment>